<evidence type="ECO:0000256" key="1">
    <source>
        <dbReference type="SAM" id="Phobius"/>
    </source>
</evidence>
<gene>
    <name evidence="2" type="ORF">NE646_06010</name>
</gene>
<feature type="transmembrane region" description="Helical" evidence="1">
    <location>
        <begin position="36"/>
        <end position="56"/>
    </location>
</feature>
<organism evidence="2 3">
    <name type="scientific">Bittarella massiliensis</name>
    <name type="common">ex Durand et al. 2017</name>
    <dbReference type="NCBI Taxonomy" id="1720313"/>
    <lineage>
        <taxon>Bacteria</taxon>
        <taxon>Bacillati</taxon>
        <taxon>Bacillota</taxon>
        <taxon>Clostridia</taxon>
        <taxon>Eubacteriales</taxon>
        <taxon>Oscillospiraceae</taxon>
        <taxon>Bittarella (ex Durand et al. 2017)</taxon>
    </lineage>
</organism>
<name>A0AAW5KG77_9FIRM</name>
<dbReference type="AlphaFoldDB" id="A0AAW5KG77"/>
<dbReference type="RefSeq" id="WP_185916149.1">
    <property type="nucleotide sequence ID" value="NZ_JACMSD010000005.1"/>
</dbReference>
<protein>
    <submittedName>
        <fullName evidence="2">LITAF-like zinc ribbon domain-containing protein</fullName>
    </submittedName>
</protein>
<comment type="caution">
    <text evidence="2">The sequence shown here is derived from an EMBL/GenBank/DDBJ whole genome shotgun (WGS) entry which is preliminary data.</text>
</comment>
<evidence type="ECO:0000313" key="2">
    <source>
        <dbReference type="EMBL" id="MCQ4949220.1"/>
    </source>
</evidence>
<keyword evidence="1" id="KW-1133">Transmembrane helix</keyword>
<evidence type="ECO:0000313" key="3">
    <source>
        <dbReference type="Proteomes" id="UP001205063"/>
    </source>
</evidence>
<sequence length="81" mass="9168">MKKEGAIVYCPRCGSERVTVQAVNHTTIKNRGCIGWFFWILLAICTFGLILIIPAVTNQKVKNTVHTEAVCQNCGNRWFVR</sequence>
<proteinExistence type="predicted"/>
<dbReference type="Proteomes" id="UP001205063">
    <property type="component" value="Unassembled WGS sequence"/>
</dbReference>
<dbReference type="EMBL" id="JANGAB010000002">
    <property type="protein sequence ID" value="MCQ4949220.1"/>
    <property type="molecule type" value="Genomic_DNA"/>
</dbReference>
<keyword evidence="1" id="KW-0472">Membrane</keyword>
<keyword evidence="1" id="KW-0812">Transmembrane</keyword>
<reference evidence="2" key="1">
    <citation type="submission" date="2022-06" db="EMBL/GenBank/DDBJ databases">
        <title>Isolation of gut microbiota from human fecal samples.</title>
        <authorList>
            <person name="Pamer E.G."/>
            <person name="Barat B."/>
            <person name="Waligurski E."/>
            <person name="Medina S."/>
            <person name="Paddock L."/>
            <person name="Mostad J."/>
        </authorList>
    </citation>
    <scope>NUCLEOTIDE SEQUENCE</scope>
    <source>
        <strain evidence="2">DFI.7.96</strain>
    </source>
</reference>
<accession>A0AAW5KG77</accession>